<reference evidence="3" key="1">
    <citation type="journal article" date="2012" name="Proc. Natl. Acad. Sci. U.S.A.">
        <title>Antigenic diversity is generated by distinct evolutionary mechanisms in African trypanosome species.</title>
        <authorList>
            <person name="Jackson A.P."/>
            <person name="Berry A."/>
            <person name="Aslett M."/>
            <person name="Allison H.C."/>
            <person name="Burton P."/>
            <person name="Vavrova-Anderson J."/>
            <person name="Brown R."/>
            <person name="Browne H."/>
            <person name="Corton N."/>
            <person name="Hauser H."/>
            <person name="Gamble J."/>
            <person name="Gilderthorp R."/>
            <person name="Marcello L."/>
            <person name="McQuillan J."/>
            <person name="Otto T.D."/>
            <person name="Quail M.A."/>
            <person name="Sanders M.J."/>
            <person name="van Tonder A."/>
            <person name="Ginger M.L."/>
            <person name="Field M.C."/>
            <person name="Barry J.D."/>
            <person name="Hertz-Fowler C."/>
            <person name="Berriman M."/>
        </authorList>
    </citation>
    <scope>NUCLEOTIDE SEQUENCE</scope>
    <source>
        <strain evidence="3">Y486</strain>
    </source>
</reference>
<feature type="compositionally biased region" description="Basic and acidic residues" evidence="1">
    <location>
        <begin position="208"/>
        <end position="224"/>
    </location>
</feature>
<dbReference type="OMA" id="AFDAECP"/>
<dbReference type="EMBL" id="HE573017">
    <property type="protein sequence ID" value="CCC46527.1"/>
    <property type="molecule type" value="Genomic_DNA"/>
</dbReference>
<feature type="compositionally biased region" description="Acidic residues" evidence="1">
    <location>
        <begin position="252"/>
        <end position="261"/>
    </location>
</feature>
<name>G0TRG3_TRYVY</name>
<feature type="compositionally biased region" description="Basic and acidic residues" evidence="1">
    <location>
        <begin position="178"/>
        <end position="193"/>
    </location>
</feature>
<feature type="region of interest" description="Disordered" evidence="1">
    <location>
        <begin position="390"/>
        <end position="545"/>
    </location>
</feature>
<feature type="compositionally biased region" description="Gly residues" evidence="1">
    <location>
        <begin position="100"/>
        <end position="110"/>
    </location>
</feature>
<feature type="region of interest" description="Disordered" evidence="1">
    <location>
        <begin position="144"/>
        <end position="307"/>
    </location>
</feature>
<feature type="compositionally biased region" description="Polar residues" evidence="1">
    <location>
        <begin position="455"/>
        <end position="479"/>
    </location>
</feature>
<feature type="region of interest" description="Disordered" evidence="1">
    <location>
        <begin position="79"/>
        <end position="121"/>
    </location>
</feature>
<accession>G0TRG3</accession>
<organism evidence="3">
    <name type="scientific">Trypanosoma vivax (strain Y486)</name>
    <dbReference type="NCBI Taxonomy" id="1055687"/>
    <lineage>
        <taxon>Eukaryota</taxon>
        <taxon>Discoba</taxon>
        <taxon>Euglenozoa</taxon>
        <taxon>Kinetoplastea</taxon>
        <taxon>Metakinetoplastina</taxon>
        <taxon>Trypanosomatida</taxon>
        <taxon>Trypanosomatidae</taxon>
        <taxon>Trypanosoma</taxon>
        <taxon>Duttonella</taxon>
    </lineage>
</organism>
<dbReference type="VEuPathDB" id="TriTrypDB:TvY486_0101750"/>
<evidence type="ECO:0000313" key="3">
    <source>
        <dbReference type="EMBL" id="CCC46527.1"/>
    </source>
</evidence>
<protein>
    <recommendedName>
        <fullName evidence="2">MINDY4 N-terminal dimerisation domain-containing protein</fullName>
    </recommendedName>
</protein>
<dbReference type="InterPro" id="IPR059022">
    <property type="entry name" value="MINDY4_N"/>
</dbReference>
<feature type="compositionally biased region" description="Low complexity" evidence="1">
    <location>
        <begin position="390"/>
        <end position="408"/>
    </location>
</feature>
<feature type="compositionally biased region" description="Basic residues" evidence="1">
    <location>
        <begin position="194"/>
        <end position="207"/>
    </location>
</feature>
<gene>
    <name evidence="3" type="ORF">TVY486_0101750</name>
</gene>
<feature type="compositionally biased region" description="Polar residues" evidence="1">
    <location>
        <begin position="426"/>
        <end position="439"/>
    </location>
</feature>
<proteinExistence type="predicted"/>
<dbReference type="AlphaFoldDB" id="G0TRG3"/>
<dbReference type="Pfam" id="PF26038">
    <property type="entry name" value="Dimer_MINDY4_N"/>
    <property type="match status" value="1"/>
</dbReference>
<feature type="compositionally biased region" description="Polar residues" evidence="1">
    <location>
        <begin position="520"/>
        <end position="529"/>
    </location>
</feature>
<feature type="domain" description="MINDY4 N-terminal dimerisation" evidence="2">
    <location>
        <begin position="29"/>
        <end position="77"/>
    </location>
</feature>
<evidence type="ECO:0000256" key="1">
    <source>
        <dbReference type="SAM" id="MobiDB-lite"/>
    </source>
</evidence>
<evidence type="ECO:0000259" key="2">
    <source>
        <dbReference type="Pfam" id="PF26038"/>
    </source>
</evidence>
<sequence>MTSTGEEGGKVAAATMDTIGLLGVREQGELLAQALLREFMHRRGYTKTLRAFDAECPRDERTISSRQLMRQLLEIPSNAFPSRLGAKPSSSMAAGENADGSGGKSGSAGRGEGDGKKKKAVQPTYMEELCSYRLQKYEVERKRRAASEREGATSSDAGEVVDPSDEEMEGFRTAAELVESRIREAQERHEKQKQAKLKKKAEKKKKKVTDGDEKMQRTSEELKHSGLNNDDEGTCGGMMFVRRVGKKHLLTDENDSSDGDDSTQKRNGNHKGSTNSDDNDDSTRVQKRASLLNEPEFLLNQLEKRKPARAAGASVGSGWTPCGGGVGNAGLSTTKPLHAPNDFPSGTGVPFGLTERPTSFLVSDSASSMTERMQAAKKSADAWLSVDSSASATTPSATGSSMSTASGGVRLGHGNMRSGAGFRGGTLTSLGDLQPLSQSGKGGNHPLPSPLGSATFGQRSLNSNPNRLSQLSASSTSAVKSEASALSPPPPTSGILRNFTEGGGRGYDSTVRPTGGVLKKTSSIGGSSSEAEKARKSRKVTILVD</sequence>